<sequence length="154" mass="17952">MKIIQTNFHFLEPFEPLEKVQNIIVHHSSRKNMTAEQCHEFHQHKRGWSGIGYNYFIEKNGDIMEGRGQHVGAHAYGHNRSSIGICMTGDFDLEMPTNEQWTSFLWLSGYMMKLHDLHPHQVLGHRELEGVKKSCPGLLINLHEVRSQVMEYLQ</sequence>
<feature type="domain" description="N-acetylmuramoyl-L-alanine amidase" evidence="2">
    <location>
        <begin position="9"/>
        <end position="137"/>
    </location>
</feature>
<dbReference type="PANTHER" id="PTHR11022:SF41">
    <property type="entry name" value="PEPTIDOGLYCAN-RECOGNITION PROTEIN LC-RELATED"/>
    <property type="match status" value="1"/>
</dbReference>
<dbReference type="Proteomes" id="UP001172743">
    <property type="component" value="Unassembled WGS sequence"/>
</dbReference>
<dbReference type="InterPro" id="IPR002502">
    <property type="entry name" value="Amidase_domain"/>
</dbReference>
<dbReference type="Pfam" id="PF01510">
    <property type="entry name" value="Amidase_2"/>
    <property type="match status" value="1"/>
</dbReference>
<organism evidence="4 5">
    <name type="scientific">Ureibacillus aquaedulcis</name>
    <dbReference type="NCBI Taxonomy" id="3058421"/>
    <lineage>
        <taxon>Bacteria</taxon>
        <taxon>Bacillati</taxon>
        <taxon>Bacillota</taxon>
        <taxon>Bacilli</taxon>
        <taxon>Bacillales</taxon>
        <taxon>Caryophanaceae</taxon>
        <taxon>Ureibacillus</taxon>
    </lineage>
</organism>
<dbReference type="SMART" id="SM00701">
    <property type="entry name" value="PGRP"/>
    <property type="match status" value="1"/>
</dbReference>
<evidence type="ECO:0000259" key="3">
    <source>
        <dbReference type="SMART" id="SM00701"/>
    </source>
</evidence>
<evidence type="ECO:0000256" key="1">
    <source>
        <dbReference type="ARBA" id="ARBA00007553"/>
    </source>
</evidence>
<accession>A0ABT8GQ18</accession>
<evidence type="ECO:0000313" key="5">
    <source>
        <dbReference type="Proteomes" id="UP001172743"/>
    </source>
</evidence>
<dbReference type="PANTHER" id="PTHR11022">
    <property type="entry name" value="PEPTIDOGLYCAN RECOGNITION PROTEIN"/>
    <property type="match status" value="1"/>
</dbReference>
<keyword evidence="5" id="KW-1185">Reference proteome</keyword>
<dbReference type="InterPro" id="IPR036505">
    <property type="entry name" value="Amidase/PGRP_sf"/>
</dbReference>
<proteinExistence type="inferred from homology"/>
<evidence type="ECO:0000313" key="4">
    <source>
        <dbReference type="EMBL" id="MDN4493521.1"/>
    </source>
</evidence>
<comment type="similarity">
    <text evidence="1">Belongs to the N-acetylmuramoyl-L-alanine amidase 2 family.</text>
</comment>
<dbReference type="Gene3D" id="3.40.80.10">
    <property type="entry name" value="Peptidoglycan recognition protein-like"/>
    <property type="match status" value="1"/>
</dbReference>
<dbReference type="SUPFAM" id="SSF55846">
    <property type="entry name" value="N-acetylmuramoyl-L-alanine amidase-like"/>
    <property type="match status" value="1"/>
</dbReference>
<dbReference type="EMBL" id="JAUHTQ010000004">
    <property type="protein sequence ID" value="MDN4493521.1"/>
    <property type="molecule type" value="Genomic_DNA"/>
</dbReference>
<dbReference type="InterPro" id="IPR015510">
    <property type="entry name" value="PGRP"/>
</dbReference>
<dbReference type="RefSeq" id="WP_301137836.1">
    <property type="nucleotide sequence ID" value="NZ_JAUHTQ010000004.1"/>
</dbReference>
<reference evidence="4" key="1">
    <citation type="submission" date="2023-07" db="EMBL/GenBank/DDBJ databases">
        <title>Ureibacillus sp. isolated from freshwater well.</title>
        <authorList>
            <person name="Kirdat K."/>
            <person name="Bhatt A."/>
            <person name="Teware R."/>
            <person name="Bhavsar Y."/>
            <person name="Yadav A."/>
        </authorList>
    </citation>
    <scope>NUCLEOTIDE SEQUENCE</scope>
    <source>
        <strain evidence="4">BA0131</strain>
    </source>
</reference>
<feature type="domain" description="Peptidoglycan recognition protein family" evidence="3">
    <location>
        <begin position="2"/>
        <end position="129"/>
    </location>
</feature>
<dbReference type="CDD" id="cd06583">
    <property type="entry name" value="PGRP"/>
    <property type="match status" value="1"/>
</dbReference>
<evidence type="ECO:0000259" key="2">
    <source>
        <dbReference type="SMART" id="SM00644"/>
    </source>
</evidence>
<protein>
    <submittedName>
        <fullName evidence="4">Peptidoglycan recognition family protein</fullName>
    </submittedName>
</protein>
<dbReference type="SMART" id="SM00644">
    <property type="entry name" value="Ami_2"/>
    <property type="match status" value="1"/>
</dbReference>
<name>A0ABT8GQ18_9BACL</name>
<gene>
    <name evidence="4" type="ORF">QYB95_08235</name>
</gene>
<dbReference type="InterPro" id="IPR006619">
    <property type="entry name" value="PGRP_domain_met/bac"/>
</dbReference>
<comment type="caution">
    <text evidence="4">The sequence shown here is derived from an EMBL/GenBank/DDBJ whole genome shotgun (WGS) entry which is preliminary data.</text>
</comment>